<dbReference type="AlphaFoldDB" id="A0A5N3UNG4"/>
<evidence type="ECO:0000313" key="2">
    <source>
        <dbReference type="Proteomes" id="UP000326458"/>
    </source>
</evidence>
<accession>A0A5N3UNG4</accession>
<sequence length="118" mass="13369">SSRDNSQLNNASGPGTANEQLRCSGVQWWFKEFCKGDERLEDEELSDWPSEVDKDQLKAIIEADPLIITVEVAEELKTNHSILTKKKKKNCCFEVSSSVTLDNNNEPFLHQIVACEKK</sequence>
<protein>
    <submittedName>
        <fullName evidence="1">Uncharacterized protein</fullName>
    </submittedName>
</protein>
<keyword evidence="2" id="KW-1185">Reference proteome</keyword>
<dbReference type="GO" id="GO:0000793">
    <property type="term" value="C:condensed chromosome"/>
    <property type="evidence" value="ECO:0007669"/>
    <property type="project" value="TreeGrafter"/>
</dbReference>
<dbReference type="GO" id="GO:0003690">
    <property type="term" value="F:double-stranded DNA binding"/>
    <property type="evidence" value="ECO:0007669"/>
    <property type="project" value="TreeGrafter"/>
</dbReference>
<dbReference type="InterPro" id="IPR052709">
    <property type="entry name" value="Transposase-MT_Hybrid"/>
</dbReference>
<dbReference type="Proteomes" id="UP000326458">
    <property type="component" value="Unassembled WGS sequence"/>
</dbReference>
<organism evidence="1 2">
    <name type="scientific">Muntiacus muntjak</name>
    <name type="common">Barking deer</name>
    <name type="synonym">Indian muntjac</name>
    <dbReference type="NCBI Taxonomy" id="9888"/>
    <lineage>
        <taxon>Eukaryota</taxon>
        <taxon>Metazoa</taxon>
        <taxon>Chordata</taxon>
        <taxon>Craniata</taxon>
        <taxon>Vertebrata</taxon>
        <taxon>Euteleostomi</taxon>
        <taxon>Mammalia</taxon>
        <taxon>Eutheria</taxon>
        <taxon>Laurasiatheria</taxon>
        <taxon>Artiodactyla</taxon>
        <taxon>Ruminantia</taxon>
        <taxon>Pecora</taxon>
        <taxon>Cervidae</taxon>
        <taxon>Muntiacinae</taxon>
        <taxon>Muntiacus</taxon>
    </lineage>
</organism>
<dbReference type="GO" id="GO:0042800">
    <property type="term" value="F:histone H3K4 methyltransferase activity"/>
    <property type="evidence" value="ECO:0007669"/>
    <property type="project" value="TreeGrafter"/>
</dbReference>
<dbReference type="GO" id="GO:0000014">
    <property type="term" value="F:single-stranded DNA endodeoxyribonuclease activity"/>
    <property type="evidence" value="ECO:0007669"/>
    <property type="project" value="TreeGrafter"/>
</dbReference>
<feature type="non-terminal residue" evidence="1">
    <location>
        <position position="1"/>
    </location>
</feature>
<comment type="caution">
    <text evidence="1">The sequence shown here is derived from an EMBL/GenBank/DDBJ whole genome shotgun (WGS) entry which is preliminary data.</text>
</comment>
<dbReference type="GO" id="GO:0003697">
    <property type="term" value="F:single-stranded DNA binding"/>
    <property type="evidence" value="ECO:0007669"/>
    <property type="project" value="TreeGrafter"/>
</dbReference>
<dbReference type="GO" id="GO:0000729">
    <property type="term" value="P:DNA double-strand break processing"/>
    <property type="evidence" value="ECO:0007669"/>
    <property type="project" value="TreeGrafter"/>
</dbReference>
<dbReference type="GO" id="GO:0044547">
    <property type="term" value="F:DNA topoisomerase binding"/>
    <property type="evidence" value="ECO:0007669"/>
    <property type="project" value="TreeGrafter"/>
</dbReference>
<dbReference type="GO" id="GO:0005634">
    <property type="term" value="C:nucleus"/>
    <property type="evidence" value="ECO:0007669"/>
    <property type="project" value="TreeGrafter"/>
</dbReference>
<gene>
    <name evidence="1" type="ORF">FD754_024770</name>
</gene>
<dbReference type="GO" id="GO:0006303">
    <property type="term" value="P:double-strand break repair via nonhomologous end joining"/>
    <property type="evidence" value="ECO:0007669"/>
    <property type="project" value="TreeGrafter"/>
</dbReference>
<dbReference type="GO" id="GO:0031297">
    <property type="term" value="P:replication fork processing"/>
    <property type="evidence" value="ECO:0007669"/>
    <property type="project" value="TreeGrafter"/>
</dbReference>
<dbReference type="GO" id="GO:0035861">
    <property type="term" value="C:site of double-strand break"/>
    <property type="evidence" value="ECO:0007669"/>
    <property type="project" value="TreeGrafter"/>
</dbReference>
<dbReference type="PANTHER" id="PTHR46060:SF2">
    <property type="entry name" value="HISTONE-LYSINE N-METHYLTRANSFERASE SETMAR"/>
    <property type="match status" value="1"/>
</dbReference>
<dbReference type="GO" id="GO:0046975">
    <property type="term" value="F:histone H3K36 methyltransferase activity"/>
    <property type="evidence" value="ECO:0007669"/>
    <property type="project" value="TreeGrafter"/>
</dbReference>
<dbReference type="GO" id="GO:0015074">
    <property type="term" value="P:DNA integration"/>
    <property type="evidence" value="ECO:0007669"/>
    <property type="project" value="TreeGrafter"/>
</dbReference>
<dbReference type="PANTHER" id="PTHR46060">
    <property type="entry name" value="MARINER MOS1 TRANSPOSASE-LIKE PROTEIN"/>
    <property type="match status" value="1"/>
</dbReference>
<name>A0A5N3UNG4_MUNMU</name>
<dbReference type="GO" id="GO:0044774">
    <property type="term" value="P:mitotic DNA integrity checkpoint signaling"/>
    <property type="evidence" value="ECO:0007669"/>
    <property type="project" value="TreeGrafter"/>
</dbReference>
<evidence type="ECO:0000313" key="1">
    <source>
        <dbReference type="EMBL" id="KAB0338169.1"/>
    </source>
</evidence>
<proteinExistence type="predicted"/>
<reference evidence="1 2" key="1">
    <citation type="submission" date="2019-06" db="EMBL/GenBank/DDBJ databases">
        <title>Discovery of a novel chromosome fission-fusion reversal in muntjac.</title>
        <authorList>
            <person name="Mudd A.B."/>
            <person name="Bredeson J.V."/>
            <person name="Baum R."/>
            <person name="Hockemeyer D."/>
            <person name="Rokhsar D.S."/>
        </authorList>
    </citation>
    <scope>NUCLEOTIDE SEQUENCE [LARGE SCALE GENOMIC DNA]</scope>
    <source>
        <strain evidence="1">UTSW_UCB_Mm</strain>
        <tissue evidence="1">Fibroblast cell line</tissue>
    </source>
</reference>
<dbReference type="EMBL" id="VCEA01005165">
    <property type="protein sequence ID" value="KAB0338169.1"/>
    <property type="molecule type" value="Genomic_DNA"/>
</dbReference>